<gene>
    <name evidence="1" type="ORF">BC05F1_04463</name>
</gene>
<proteinExistence type="predicted"/>
<accession>A0A1C4FIG6</accession>
<evidence type="ECO:0000313" key="1">
    <source>
        <dbReference type="EMBL" id="SCC55425.1"/>
    </source>
</evidence>
<dbReference type="AlphaFoldDB" id="A0A1C4FIG6"/>
<reference evidence="2" key="1">
    <citation type="submission" date="2016-08" db="EMBL/GenBank/DDBJ databases">
        <authorList>
            <person name="Loux V."/>
            <person name="Rue O."/>
        </authorList>
    </citation>
    <scope>NUCLEOTIDE SEQUENCE [LARGE SCALE GENOMIC DNA]</scope>
    <source>
        <strain evidence="2">INRA Bc05-F1</strain>
    </source>
</reference>
<evidence type="ECO:0000313" key="2">
    <source>
        <dbReference type="Proteomes" id="UP000196052"/>
    </source>
</evidence>
<dbReference type="EMBL" id="FMBE01000014">
    <property type="protein sequence ID" value="SCC55425.1"/>
    <property type="molecule type" value="Genomic_DNA"/>
</dbReference>
<organism evidence="1 2">
    <name type="scientific">Bacillus wiedmannii</name>
    <dbReference type="NCBI Taxonomy" id="1890302"/>
    <lineage>
        <taxon>Bacteria</taxon>
        <taxon>Bacillati</taxon>
        <taxon>Bacillota</taxon>
        <taxon>Bacilli</taxon>
        <taxon>Bacillales</taxon>
        <taxon>Bacillaceae</taxon>
        <taxon>Bacillus</taxon>
        <taxon>Bacillus cereus group</taxon>
    </lineage>
</organism>
<sequence length="50" mass="5862">MGKDKEKIMIPTEQYDGILWLEKTSPSDLKQKRASLLHKDALFLVMMVRK</sequence>
<dbReference type="RefSeq" id="WP_179196647.1">
    <property type="nucleotide sequence ID" value="NZ_FMBE01000014.1"/>
</dbReference>
<dbReference type="Proteomes" id="UP000196052">
    <property type="component" value="Unassembled WGS sequence"/>
</dbReference>
<protein>
    <submittedName>
        <fullName evidence="1">Uncharacterized protein</fullName>
    </submittedName>
</protein>
<name>A0A1C4FIG6_9BACI</name>